<dbReference type="PANTHER" id="PTHR30137:SF19">
    <property type="entry name" value="LUCIFERASE-LIKE MONOOXYGENASE"/>
    <property type="match status" value="1"/>
</dbReference>
<dbReference type="InterPro" id="IPR019949">
    <property type="entry name" value="CmoO-like"/>
</dbReference>
<evidence type="ECO:0000256" key="1">
    <source>
        <dbReference type="ARBA" id="ARBA00007789"/>
    </source>
</evidence>
<dbReference type="Proteomes" id="UP000187412">
    <property type="component" value="Unassembled WGS sequence"/>
</dbReference>
<organism evidence="3 4">
    <name type="scientific">Paenibacillus borealis</name>
    <dbReference type="NCBI Taxonomy" id="160799"/>
    <lineage>
        <taxon>Bacteria</taxon>
        <taxon>Bacillati</taxon>
        <taxon>Bacillota</taxon>
        <taxon>Bacilli</taxon>
        <taxon>Bacillales</taxon>
        <taxon>Paenibacillaceae</taxon>
        <taxon>Paenibacillus</taxon>
    </lineage>
</organism>
<protein>
    <recommendedName>
        <fullName evidence="2">Luciferase-like domain-containing protein</fullName>
    </recommendedName>
</protein>
<dbReference type="Gene3D" id="3.20.20.30">
    <property type="entry name" value="Luciferase-like domain"/>
    <property type="match status" value="1"/>
</dbReference>
<keyword evidence="4" id="KW-1185">Reference proteome</keyword>
<accession>A0ABX3HM68</accession>
<dbReference type="SUPFAM" id="SSF51679">
    <property type="entry name" value="Bacterial luciferase-like"/>
    <property type="match status" value="1"/>
</dbReference>
<dbReference type="InterPro" id="IPR036661">
    <property type="entry name" value="Luciferase-like_sf"/>
</dbReference>
<evidence type="ECO:0000313" key="3">
    <source>
        <dbReference type="EMBL" id="OMD51356.1"/>
    </source>
</evidence>
<gene>
    <name evidence="3" type="ORF">BSK56_05670</name>
</gene>
<dbReference type="NCBIfam" id="TIGR03558">
    <property type="entry name" value="oxido_grp_1"/>
    <property type="match status" value="1"/>
</dbReference>
<proteinExistence type="predicted"/>
<evidence type="ECO:0000259" key="2">
    <source>
        <dbReference type="Pfam" id="PF00296"/>
    </source>
</evidence>
<feature type="domain" description="Luciferase-like" evidence="2">
    <location>
        <begin position="1"/>
        <end position="300"/>
    </location>
</feature>
<comment type="caution">
    <text evidence="3">The sequence shown here is derived from an EMBL/GenBank/DDBJ whole genome shotgun (WGS) entry which is preliminary data.</text>
</comment>
<evidence type="ECO:0000313" key="4">
    <source>
        <dbReference type="Proteomes" id="UP000187412"/>
    </source>
</evidence>
<name>A0ABX3HM68_PAEBO</name>
<dbReference type="EMBL" id="MPTB01000005">
    <property type="protein sequence ID" value="OMD51356.1"/>
    <property type="molecule type" value="Genomic_DNA"/>
</dbReference>
<dbReference type="PANTHER" id="PTHR30137">
    <property type="entry name" value="LUCIFERASE-LIKE MONOOXYGENASE"/>
    <property type="match status" value="1"/>
</dbReference>
<dbReference type="InterPro" id="IPR011251">
    <property type="entry name" value="Luciferase-like_dom"/>
</dbReference>
<reference evidence="3 4" key="1">
    <citation type="submission" date="2016-10" db="EMBL/GenBank/DDBJ databases">
        <title>Paenibacillus species isolates.</title>
        <authorList>
            <person name="Beno S.M."/>
        </authorList>
    </citation>
    <scope>NUCLEOTIDE SEQUENCE [LARGE SCALE GENOMIC DNA]</scope>
    <source>
        <strain evidence="3 4">FSL H7-0744</strain>
    </source>
</reference>
<dbReference type="InterPro" id="IPR050766">
    <property type="entry name" value="Bact_Lucif_Oxidored"/>
</dbReference>
<sequence length="340" mass="36747">MKLSILDQSPVSEGSSPAEALAQTSMLAREAERLGYHRFWVSEHHAAPGLAGSSPEVLMAHLAAVTSSIRIGSGAVLLPHYSAFKVAENFRVLEGLYPGRIDLGLGKAAGGAALAVRALQENRMDDISRYEEQVKDLIAYLHGTVNSGHRFAGLQATPAVRTAPEIWLLGSSRDSAELSSKLGTGFAFAQFINGNGGSEAVSAYRQSFRPSPAAAKPRALVSVFAVCAETAEEADRLATSMDLSLVLLEKGHVSTGTPSVEAALRYNYAPYDRFRIEENRRRMVVGAPEDIRRQFQALAEQYQCEEIMFASFMHSFEDRLKSLRLIAEACGLSPRGSDAG</sequence>
<dbReference type="CDD" id="cd00347">
    <property type="entry name" value="Flavin_utilizing_monoxygenases"/>
    <property type="match status" value="2"/>
</dbReference>
<dbReference type="Pfam" id="PF00296">
    <property type="entry name" value="Bac_luciferase"/>
    <property type="match status" value="1"/>
</dbReference>
<comment type="similarity">
    <text evidence="1">To bacterial alkanal monooxygenase alpha and beta chains.</text>
</comment>
<dbReference type="RefSeq" id="WP_076109690.1">
    <property type="nucleotide sequence ID" value="NZ_MPTB01000005.1"/>
</dbReference>